<keyword evidence="4" id="KW-0862">Zinc</keyword>
<evidence type="ECO:0000256" key="5">
    <source>
        <dbReference type="ARBA" id="ARBA00023136"/>
    </source>
</evidence>
<feature type="domain" description="LITAF" evidence="7">
    <location>
        <begin position="53"/>
        <end position="134"/>
    </location>
</feature>
<reference evidence="8" key="1">
    <citation type="submission" date="2021-09" db="EMBL/GenBank/DDBJ databases">
        <authorList>
            <consortium name="AG Swart"/>
            <person name="Singh M."/>
            <person name="Singh A."/>
            <person name="Seah K."/>
            <person name="Emmerich C."/>
        </authorList>
    </citation>
    <scope>NUCLEOTIDE SEQUENCE</scope>
    <source>
        <strain evidence="8">ATCC30299</strain>
    </source>
</reference>
<keyword evidence="5" id="KW-0472">Membrane</keyword>
<dbReference type="SMART" id="SM00714">
    <property type="entry name" value="LITAF"/>
    <property type="match status" value="1"/>
</dbReference>
<evidence type="ECO:0000313" key="9">
    <source>
        <dbReference type="Proteomes" id="UP001162131"/>
    </source>
</evidence>
<keyword evidence="9" id="KW-1185">Reference proteome</keyword>
<dbReference type="Pfam" id="PF10601">
    <property type="entry name" value="zf-LITAF-like"/>
    <property type="match status" value="1"/>
</dbReference>
<dbReference type="InterPro" id="IPR037519">
    <property type="entry name" value="LITAF_fam"/>
</dbReference>
<dbReference type="PANTHER" id="PTHR23292">
    <property type="entry name" value="LIPOPOLYSACCHARIDE-INDUCED TUMOR NECROSIS FACTOR-ALPHA FACTOR"/>
    <property type="match status" value="1"/>
</dbReference>
<evidence type="ECO:0000256" key="3">
    <source>
        <dbReference type="ARBA" id="ARBA00022723"/>
    </source>
</evidence>
<sequence length="135" mass="15436">MNERTIPEQDSLTLDMPKPPTPITDRDNMITDRKTKYIPDIGYPKYKRPEIFDENATEIYPTSWGRISQTAHCKFCHQKIESLVVNKIGIGGLIAICCFSASGACCWIPCLVPYFKDTIHYCPRCNIRIGCRSFI</sequence>
<dbReference type="PANTHER" id="PTHR23292:SF6">
    <property type="entry name" value="FI16602P1-RELATED"/>
    <property type="match status" value="1"/>
</dbReference>
<evidence type="ECO:0000256" key="6">
    <source>
        <dbReference type="SAM" id="MobiDB-lite"/>
    </source>
</evidence>
<comment type="similarity">
    <text evidence="2">Belongs to the CDIP1/LITAF family.</text>
</comment>
<evidence type="ECO:0000259" key="7">
    <source>
        <dbReference type="PROSITE" id="PS51837"/>
    </source>
</evidence>
<evidence type="ECO:0000256" key="2">
    <source>
        <dbReference type="ARBA" id="ARBA00005975"/>
    </source>
</evidence>
<comment type="subcellular location">
    <subcellularLocation>
        <location evidence="1">Membrane</location>
        <topology evidence="1">Peripheral membrane protein</topology>
    </subcellularLocation>
</comment>
<evidence type="ECO:0000256" key="1">
    <source>
        <dbReference type="ARBA" id="ARBA00004170"/>
    </source>
</evidence>
<protein>
    <recommendedName>
        <fullName evidence="7">LITAF domain-containing protein</fullName>
    </recommendedName>
</protein>
<dbReference type="PROSITE" id="PS51837">
    <property type="entry name" value="LITAF"/>
    <property type="match status" value="1"/>
</dbReference>
<keyword evidence="3" id="KW-0479">Metal-binding</keyword>
<comment type="caution">
    <text evidence="8">The sequence shown here is derived from an EMBL/GenBank/DDBJ whole genome shotgun (WGS) entry which is preliminary data.</text>
</comment>
<dbReference type="Proteomes" id="UP001162131">
    <property type="component" value="Unassembled WGS sequence"/>
</dbReference>
<proteinExistence type="inferred from homology"/>
<accession>A0AAU9KAM2</accession>
<organism evidence="8 9">
    <name type="scientific">Blepharisma stoltei</name>
    <dbReference type="NCBI Taxonomy" id="1481888"/>
    <lineage>
        <taxon>Eukaryota</taxon>
        <taxon>Sar</taxon>
        <taxon>Alveolata</taxon>
        <taxon>Ciliophora</taxon>
        <taxon>Postciliodesmatophora</taxon>
        <taxon>Heterotrichea</taxon>
        <taxon>Heterotrichida</taxon>
        <taxon>Blepharismidae</taxon>
        <taxon>Blepharisma</taxon>
    </lineage>
</organism>
<gene>
    <name evidence="8" type="ORF">BSTOLATCC_MIC62618</name>
</gene>
<evidence type="ECO:0000313" key="8">
    <source>
        <dbReference type="EMBL" id="CAG9335037.1"/>
    </source>
</evidence>
<dbReference type="InterPro" id="IPR006629">
    <property type="entry name" value="LITAF"/>
</dbReference>
<feature type="region of interest" description="Disordered" evidence="6">
    <location>
        <begin position="1"/>
        <end position="29"/>
    </location>
</feature>
<dbReference type="GO" id="GO:0008270">
    <property type="term" value="F:zinc ion binding"/>
    <property type="evidence" value="ECO:0007669"/>
    <property type="project" value="TreeGrafter"/>
</dbReference>
<dbReference type="EMBL" id="CAJZBQ010000060">
    <property type="protein sequence ID" value="CAG9335037.1"/>
    <property type="molecule type" value="Genomic_DNA"/>
</dbReference>
<dbReference type="GO" id="GO:0016020">
    <property type="term" value="C:membrane"/>
    <property type="evidence" value="ECO:0007669"/>
    <property type="project" value="UniProtKB-SubCell"/>
</dbReference>
<name>A0AAU9KAM2_9CILI</name>
<dbReference type="AlphaFoldDB" id="A0AAU9KAM2"/>
<evidence type="ECO:0000256" key="4">
    <source>
        <dbReference type="ARBA" id="ARBA00022833"/>
    </source>
</evidence>